<sequence length="325" mass="34906">MSILGQDRAVASFRAAMDSGSLHHAWLLAGPRGVGKGSFARAAARRILARAGGPPVDLPGLDTPPDHRMVRLIDAGSHPDFRLIKREAHETGPKKGELRRGISIDQVRKLQELFAVAPSLGDWRVAIIDCMDELEPQAAQALLKTLEEPPAKSLFLLVSHSPGRLLPTIRSRCRRLDFASLDAVSMDAILREERPALSADERARLIPLAGGSAGRAIDYAELDLGPIAEEAFAILRQGDPDNMRRSRLASSLALKAAAPRYAAFLDMVPPMLAAEARASEGPRRLRAAEAYEKARETATLAPRLSLDAASTVFALGTIMAGVAQG</sequence>
<accession>A0A7X5Y7Z6</accession>
<dbReference type="Gene3D" id="3.40.50.300">
    <property type="entry name" value="P-loop containing nucleotide triphosphate hydrolases"/>
    <property type="match status" value="1"/>
</dbReference>
<proteinExistence type="predicted"/>
<reference evidence="1 2" key="1">
    <citation type="submission" date="2020-03" db="EMBL/GenBank/DDBJ databases">
        <title>Genomic Encyclopedia of Type Strains, Phase IV (KMG-IV): sequencing the most valuable type-strain genomes for metagenomic binning, comparative biology and taxonomic classification.</title>
        <authorList>
            <person name="Goeker M."/>
        </authorList>
    </citation>
    <scope>NUCLEOTIDE SEQUENCE [LARGE SCALE GENOMIC DNA]</scope>
    <source>
        <strain evidence="1 2">DSM 16846</strain>
    </source>
</reference>
<dbReference type="NCBIfam" id="NF005677">
    <property type="entry name" value="PRK07471.1"/>
    <property type="match status" value="1"/>
</dbReference>
<dbReference type="GO" id="GO:0006261">
    <property type="term" value="P:DNA-templated DNA replication"/>
    <property type="evidence" value="ECO:0007669"/>
    <property type="project" value="TreeGrafter"/>
</dbReference>
<dbReference type="InterPro" id="IPR027417">
    <property type="entry name" value="P-loop_NTPase"/>
</dbReference>
<name>A0A7X5Y7Z6_9SPHN</name>
<dbReference type="PANTHER" id="PTHR11669:SF8">
    <property type="entry name" value="DNA POLYMERASE III SUBUNIT DELTA"/>
    <property type="match status" value="1"/>
</dbReference>
<evidence type="ECO:0000313" key="1">
    <source>
        <dbReference type="EMBL" id="NJC06212.1"/>
    </source>
</evidence>
<keyword evidence="1" id="KW-0548">Nucleotidyltransferase</keyword>
<dbReference type="RefSeq" id="WP_342448512.1">
    <property type="nucleotide sequence ID" value="NZ_JAATJC010000001.1"/>
</dbReference>
<dbReference type="AlphaFoldDB" id="A0A7X5Y7Z6"/>
<dbReference type="Proteomes" id="UP000558192">
    <property type="component" value="Unassembled WGS sequence"/>
</dbReference>
<dbReference type="GO" id="GO:0003887">
    <property type="term" value="F:DNA-directed DNA polymerase activity"/>
    <property type="evidence" value="ECO:0007669"/>
    <property type="project" value="UniProtKB-EC"/>
</dbReference>
<comment type="caution">
    <text evidence="1">The sequence shown here is derived from an EMBL/GenBank/DDBJ whole genome shotgun (WGS) entry which is preliminary data.</text>
</comment>
<evidence type="ECO:0000313" key="2">
    <source>
        <dbReference type="Proteomes" id="UP000558192"/>
    </source>
</evidence>
<keyword evidence="1" id="KW-0808">Transferase</keyword>
<dbReference type="Pfam" id="PF13177">
    <property type="entry name" value="DNA_pol3_delta2"/>
    <property type="match status" value="1"/>
</dbReference>
<dbReference type="PANTHER" id="PTHR11669">
    <property type="entry name" value="REPLICATION FACTOR C / DNA POLYMERASE III GAMMA-TAU SUBUNIT"/>
    <property type="match status" value="1"/>
</dbReference>
<dbReference type="GO" id="GO:0009360">
    <property type="term" value="C:DNA polymerase III complex"/>
    <property type="evidence" value="ECO:0007669"/>
    <property type="project" value="TreeGrafter"/>
</dbReference>
<organism evidence="1 2">
    <name type="scientific">Sphingomonas kaistensis</name>
    <dbReference type="NCBI Taxonomy" id="298708"/>
    <lineage>
        <taxon>Bacteria</taxon>
        <taxon>Pseudomonadati</taxon>
        <taxon>Pseudomonadota</taxon>
        <taxon>Alphaproteobacteria</taxon>
        <taxon>Sphingomonadales</taxon>
        <taxon>Sphingomonadaceae</taxon>
        <taxon>Sphingomonas</taxon>
    </lineage>
</organism>
<dbReference type="InterPro" id="IPR050238">
    <property type="entry name" value="DNA_Rep/Repair_Clamp_Loader"/>
</dbReference>
<dbReference type="EC" id="2.7.7.7" evidence="1"/>
<dbReference type="EMBL" id="JAATJC010000001">
    <property type="protein sequence ID" value="NJC06212.1"/>
    <property type="molecule type" value="Genomic_DNA"/>
</dbReference>
<keyword evidence="2" id="KW-1185">Reference proteome</keyword>
<dbReference type="SUPFAM" id="SSF52540">
    <property type="entry name" value="P-loop containing nucleoside triphosphate hydrolases"/>
    <property type="match status" value="1"/>
</dbReference>
<protein>
    <submittedName>
        <fullName evidence="1">DNA polymerase-3 subunit delta</fullName>
        <ecNumber evidence="1">2.7.7.7</ecNumber>
    </submittedName>
</protein>
<gene>
    <name evidence="1" type="ORF">GGQ97_002005</name>
</gene>